<evidence type="ECO:0000256" key="4">
    <source>
        <dbReference type="ARBA" id="ARBA00022980"/>
    </source>
</evidence>
<proteinExistence type="inferred from homology"/>
<evidence type="ECO:0000256" key="1">
    <source>
        <dbReference type="ARBA" id="ARBA00001947"/>
    </source>
</evidence>
<dbReference type="FunFam" id="4.10.830.10:FF:000002">
    <property type="entry name" value="40S ribosomal protein S29"/>
    <property type="match status" value="1"/>
</dbReference>
<dbReference type="PROSITE" id="PS00527">
    <property type="entry name" value="RIBOSOMAL_S14"/>
    <property type="match status" value="1"/>
</dbReference>
<evidence type="ECO:0008006" key="9">
    <source>
        <dbReference type="Google" id="ProtNLM"/>
    </source>
</evidence>
<dbReference type="NCBIfam" id="NF004424">
    <property type="entry name" value="PRK05766.1"/>
    <property type="match status" value="1"/>
</dbReference>
<dbReference type="OrthoDB" id="10252683at2759"/>
<evidence type="ECO:0000313" key="7">
    <source>
        <dbReference type="EMBL" id="OSX77875.1"/>
    </source>
</evidence>
<keyword evidence="5" id="KW-0687">Ribonucleoprotein</keyword>
<keyword evidence="3" id="KW-0862">Zinc</keyword>
<dbReference type="PANTHER" id="PTHR12010:SF2">
    <property type="entry name" value="40S RIBOSOMAL PROTEIN S29"/>
    <property type="match status" value="1"/>
</dbReference>
<dbReference type="EMBL" id="KV919145">
    <property type="protein sequence ID" value="OSX71328.1"/>
    <property type="molecule type" value="Genomic_DNA"/>
</dbReference>
<organism evidence="6 8">
    <name type="scientific">Porphyra umbilicalis</name>
    <name type="common">Purple laver</name>
    <name type="synonym">Red alga</name>
    <dbReference type="NCBI Taxonomy" id="2786"/>
    <lineage>
        <taxon>Eukaryota</taxon>
        <taxon>Rhodophyta</taxon>
        <taxon>Bangiophyceae</taxon>
        <taxon>Bangiales</taxon>
        <taxon>Bangiaceae</taxon>
        <taxon>Porphyra</taxon>
    </lineage>
</organism>
<dbReference type="EMBL" id="KV918826">
    <property type="protein sequence ID" value="OSX77875.1"/>
    <property type="molecule type" value="Genomic_DNA"/>
</dbReference>
<dbReference type="InterPro" id="IPR039744">
    <property type="entry name" value="RIbosomal_uS14_euk_arc"/>
</dbReference>
<dbReference type="InterPro" id="IPR001209">
    <property type="entry name" value="Ribosomal_uS14"/>
</dbReference>
<dbReference type="InterPro" id="IPR043140">
    <property type="entry name" value="Ribosomal_uS14_sf"/>
</dbReference>
<reference evidence="6 8" key="1">
    <citation type="submission" date="2017-03" db="EMBL/GenBank/DDBJ databases">
        <title>WGS assembly of Porphyra umbilicalis.</title>
        <authorList>
            <person name="Brawley S.H."/>
            <person name="Blouin N.A."/>
            <person name="Ficko-Blean E."/>
            <person name="Wheeler G.L."/>
            <person name="Lohr M."/>
            <person name="Goodson H.V."/>
            <person name="Jenkins J.W."/>
            <person name="Blaby-Haas C.E."/>
            <person name="Helliwell K.E."/>
            <person name="Chan C."/>
            <person name="Marriage T."/>
            <person name="Bhattacharya D."/>
            <person name="Klein A.S."/>
            <person name="Badis Y."/>
            <person name="Brodie J."/>
            <person name="Cao Y."/>
            <person name="Collen J."/>
            <person name="Dittami S.M."/>
            <person name="Gachon C.M."/>
            <person name="Green B.R."/>
            <person name="Karpowicz S."/>
            <person name="Kim J.W."/>
            <person name="Kudahl U."/>
            <person name="Lin S."/>
            <person name="Michel G."/>
            <person name="Mittag M."/>
            <person name="Olson B.J."/>
            <person name="Pangilinan J."/>
            <person name="Peng Y."/>
            <person name="Qiu H."/>
            <person name="Shu S."/>
            <person name="Singer J.T."/>
            <person name="Smith A.G."/>
            <person name="Sprecher B.N."/>
            <person name="Wagner V."/>
            <person name="Wang W."/>
            <person name="Wang Z.-Y."/>
            <person name="Yan J."/>
            <person name="Yarish C."/>
            <person name="Zoeuner-Riek S."/>
            <person name="Zhuang Y."/>
            <person name="Zou Y."/>
            <person name="Lindquist E.A."/>
            <person name="Grimwood J."/>
            <person name="Barry K."/>
            <person name="Rokhsar D.S."/>
            <person name="Schmutz J."/>
            <person name="Stiller J.W."/>
            <person name="Grossman A.R."/>
            <person name="Prochnik S.E."/>
        </authorList>
    </citation>
    <scope>NUCLEOTIDE SEQUENCE [LARGE SCALE GENOMIC DNA]</scope>
    <source>
        <strain evidence="6">4086291</strain>
    </source>
</reference>
<gene>
    <name evidence="7" type="ORF">BU14_0130s0031</name>
    <name evidence="6" type="ORF">BU14_0553s0005</name>
</gene>
<dbReference type="Gene3D" id="4.10.830.10">
    <property type="entry name" value="30s Ribosomal Protein S14, Chain N"/>
    <property type="match status" value="1"/>
</dbReference>
<evidence type="ECO:0000256" key="5">
    <source>
        <dbReference type="ARBA" id="ARBA00023274"/>
    </source>
</evidence>
<evidence type="ECO:0000313" key="6">
    <source>
        <dbReference type="EMBL" id="OSX71328.1"/>
    </source>
</evidence>
<dbReference type="Proteomes" id="UP000218209">
    <property type="component" value="Unassembled WGS sequence"/>
</dbReference>
<dbReference type="AlphaFoldDB" id="A0A1X6NRV9"/>
<dbReference type="GO" id="GO:0003735">
    <property type="term" value="F:structural constituent of ribosome"/>
    <property type="evidence" value="ECO:0007669"/>
    <property type="project" value="InterPro"/>
</dbReference>
<name>A0A1X6NRV9_PORUM</name>
<dbReference type="Pfam" id="PF00253">
    <property type="entry name" value="Ribosomal_S14"/>
    <property type="match status" value="1"/>
</dbReference>
<dbReference type="GO" id="GO:0008270">
    <property type="term" value="F:zinc ion binding"/>
    <property type="evidence" value="ECO:0007669"/>
    <property type="project" value="InterPro"/>
</dbReference>
<dbReference type="InterPro" id="IPR018271">
    <property type="entry name" value="Ribosomal_uS14_CS"/>
</dbReference>
<dbReference type="GO" id="GO:0002181">
    <property type="term" value="P:cytoplasmic translation"/>
    <property type="evidence" value="ECO:0007669"/>
    <property type="project" value="TreeGrafter"/>
</dbReference>
<keyword evidence="8" id="KW-1185">Reference proteome</keyword>
<protein>
    <recommendedName>
        <fullName evidence="9">40S ribosomal protein S29</fullName>
    </recommendedName>
</protein>
<evidence type="ECO:0000256" key="2">
    <source>
        <dbReference type="ARBA" id="ARBA00009083"/>
    </source>
</evidence>
<dbReference type="PANTHER" id="PTHR12010">
    <property type="entry name" value="40S RIBOSOMAL PROTEIN S29"/>
    <property type="match status" value="1"/>
</dbReference>
<evidence type="ECO:0000256" key="3">
    <source>
        <dbReference type="ARBA" id="ARBA00022833"/>
    </source>
</evidence>
<accession>A0A1X6NRV9</accession>
<comment type="cofactor">
    <cofactor evidence="1">
        <name>Zn(2+)</name>
        <dbReference type="ChEBI" id="CHEBI:29105"/>
    </cofactor>
</comment>
<comment type="similarity">
    <text evidence="2">Belongs to the universal ribosomal protein uS14 family.</text>
</comment>
<evidence type="ECO:0000313" key="8">
    <source>
        <dbReference type="Proteomes" id="UP000218209"/>
    </source>
</evidence>
<keyword evidence="4" id="KW-0689">Ribosomal protein</keyword>
<dbReference type="GO" id="GO:0022627">
    <property type="term" value="C:cytosolic small ribosomal subunit"/>
    <property type="evidence" value="ECO:0007669"/>
    <property type="project" value="TreeGrafter"/>
</dbReference>
<sequence>MGHAAVWNSHPKGYGKGSRACRVCGSRIGLIRKYSLDICRRCFRENANAIGFHKYR</sequence>